<feature type="signal peptide" evidence="1">
    <location>
        <begin position="1"/>
        <end position="21"/>
    </location>
</feature>
<name>A0A518GAP1_9BACT</name>
<proteinExistence type="predicted"/>
<keyword evidence="1" id="KW-0732">Signal</keyword>
<reference evidence="2 3" key="1">
    <citation type="submission" date="2019-02" db="EMBL/GenBank/DDBJ databases">
        <title>Deep-cultivation of Planctomycetes and their phenomic and genomic characterization uncovers novel biology.</title>
        <authorList>
            <person name="Wiegand S."/>
            <person name="Jogler M."/>
            <person name="Boedeker C."/>
            <person name="Pinto D."/>
            <person name="Vollmers J."/>
            <person name="Rivas-Marin E."/>
            <person name="Kohn T."/>
            <person name="Peeters S.H."/>
            <person name="Heuer A."/>
            <person name="Rast P."/>
            <person name="Oberbeckmann S."/>
            <person name="Bunk B."/>
            <person name="Jeske O."/>
            <person name="Meyerdierks A."/>
            <person name="Storesund J.E."/>
            <person name="Kallscheuer N."/>
            <person name="Luecker S."/>
            <person name="Lage O.M."/>
            <person name="Pohl T."/>
            <person name="Merkel B.J."/>
            <person name="Hornburger P."/>
            <person name="Mueller R.-W."/>
            <person name="Bruemmer F."/>
            <person name="Labrenz M."/>
            <person name="Spormann A.M."/>
            <person name="Op den Camp H."/>
            <person name="Overmann J."/>
            <person name="Amann R."/>
            <person name="Jetten M.S.M."/>
            <person name="Mascher T."/>
            <person name="Medema M.H."/>
            <person name="Devos D.P."/>
            <person name="Kaster A.-K."/>
            <person name="Ovreas L."/>
            <person name="Rohde M."/>
            <person name="Galperin M.Y."/>
            <person name="Jogler C."/>
        </authorList>
    </citation>
    <scope>NUCLEOTIDE SEQUENCE [LARGE SCALE GENOMIC DNA]</scope>
    <source>
        <strain evidence="2 3">Q31a</strain>
    </source>
</reference>
<sequence length="215" mass="23816" precursor="true">MFKPILVAALLTALSGGVALAQSPTSSAIPAAEGGKHHLAFRMQNWKTVHMHDAEQAKQHVETLKALGCEVKTAQHDGHIDVQARTTIWKLLALDSQGQVEQWQAWFAQAGFDSLHGHPPLENPAPVAGQAHAEVVQYRSIDWKVAHLPNVQDSSQRTILYRALGCETKSDQHSGHFDVSARCPDWMEIELPNHQAAHAWQDFLNKAGFETKHNH</sequence>
<protein>
    <submittedName>
        <fullName evidence="2">Uncharacterized protein</fullName>
    </submittedName>
</protein>
<evidence type="ECO:0000256" key="1">
    <source>
        <dbReference type="SAM" id="SignalP"/>
    </source>
</evidence>
<feature type="chain" id="PRO_5021863835" evidence="1">
    <location>
        <begin position="22"/>
        <end position="215"/>
    </location>
</feature>
<dbReference type="Proteomes" id="UP000318017">
    <property type="component" value="Chromosome"/>
</dbReference>
<keyword evidence="3" id="KW-1185">Reference proteome</keyword>
<evidence type="ECO:0000313" key="2">
    <source>
        <dbReference type="EMBL" id="QDV25633.1"/>
    </source>
</evidence>
<organism evidence="2 3">
    <name type="scientific">Aureliella helgolandensis</name>
    <dbReference type="NCBI Taxonomy" id="2527968"/>
    <lineage>
        <taxon>Bacteria</taxon>
        <taxon>Pseudomonadati</taxon>
        <taxon>Planctomycetota</taxon>
        <taxon>Planctomycetia</taxon>
        <taxon>Pirellulales</taxon>
        <taxon>Pirellulaceae</taxon>
        <taxon>Aureliella</taxon>
    </lineage>
</organism>
<dbReference type="EMBL" id="CP036298">
    <property type="protein sequence ID" value="QDV25633.1"/>
    <property type="molecule type" value="Genomic_DNA"/>
</dbReference>
<dbReference type="OrthoDB" id="290569at2"/>
<accession>A0A518GAP1</accession>
<gene>
    <name evidence="2" type="ORF">Q31a_39590</name>
</gene>
<dbReference type="RefSeq" id="WP_145080987.1">
    <property type="nucleotide sequence ID" value="NZ_CP036298.1"/>
</dbReference>
<dbReference type="KEGG" id="ahel:Q31a_39590"/>
<evidence type="ECO:0000313" key="3">
    <source>
        <dbReference type="Proteomes" id="UP000318017"/>
    </source>
</evidence>
<dbReference type="AlphaFoldDB" id="A0A518GAP1"/>